<dbReference type="InterPro" id="IPR042094">
    <property type="entry name" value="T2SS_GspF_sf"/>
</dbReference>
<dbReference type="RefSeq" id="WP_011194531.1">
    <property type="nucleotide sequence ID" value="NC_006177.1"/>
</dbReference>
<reference evidence="8 9" key="1">
    <citation type="journal article" date="2004" name="Nucleic Acids Res.">
        <title>Genome sequence of Symbiobacterium thermophilum, an uncultivable bacterium that depends on microbial commensalism.</title>
        <authorList>
            <person name="Ueda K."/>
            <person name="Yamashita A."/>
            <person name="Ishikawa J."/>
            <person name="Shimada M."/>
            <person name="Watsuji T."/>
            <person name="Morimura K."/>
            <person name="Ikeda H."/>
            <person name="Hattori M."/>
            <person name="Beppu T."/>
        </authorList>
    </citation>
    <scope>NUCLEOTIDE SEQUENCE [LARGE SCALE GENOMIC DNA]</scope>
    <source>
        <strain evidence="9">T / IAM 14863</strain>
    </source>
</reference>
<evidence type="ECO:0000313" key="9">
    <source>
        <dbReference type="Proteomes" id="UP000000417"/>
    </source>
</evidence>
<dbReference type="AlphaFoldDB" id="Q67SG1"/>
<feature type="transmembrane region" description="Helical" evidence="6">
    <location>
        <begin position="213"/>
        <end position="230"/>
    </location>
</feature>
<dbReference type="OrthoDB" id="9796142at2"/>
<dbReference type="EMBL" id="AP006840">
    <property type="protein sequence ID" value="BAD39382.1"/>
    <property type="molecule type" value="Genomic_DNA"/>
</dbReference>
<feature type="transmembrane region" description="Helical" evidence="6">
    <location>
        <begin position="242"/>
        <end position="262"/>
    </location>
</feature>
<keyword evidence="2" id="KW-1003">Cell membrane</keyword>
<comment type="subcellular location">
    <subcellularLocation>
        <location evidence="1">Cell membrane</location>
        <topology evidence="1">Multi-pass membrane protein</topology>
    </subcellularLocation>
</comment>
<evidence type="ECO:0000256" key="4">
    <source>
        <dbReference type="ARBA" id="ARBA00022989"/>
    </source>
</evidence>
<evidence type="ECO:0000313" key="8">
    <source>
        <dbReference type="EMBL" id="BAD39382.1"/>
    </source>
</evidence>
<evidence type="ECO:0000256" key="5">
    <source>
        <dbReference type="ARBA" id="ARBA00023136"/>
    </source>
</evidence>
<dbReference type="InterPro" id="IPR018076">
    <property type="entry name" value="T2SS_GspF_dom"/>
</dbReference>
<keyword evidence="9" id="KW-1185">Reference proteome</keyword>
<evidence type="ECO:0000256" key="6">
    <source>
        <dbReference type="SAM" id="Phobius"/>
    </source>
</evidence>
<keyword evidence="4 6" id="KW-1133">Transmembrane helix</keyword>
<feature type="transmembrane region" description="Helical" evidence="6">
    <location>
        <begin position="44"/>
        <end position="75"/>
    </location>
</feature>
<evidence type="ECO:0000256" key="3">
    <source>
        <dbReference type="ARBA" id="ARBA00022692"/>
    </source>
</evidence>
<evidence type="ECO:0000259" key="7">
    <source>
        <dbReference type="Pfam" id="PF00482"/>
    </source>
</evidence>
<evidence type="ECO:0000256" key="2">
    <source>
        <dbReference type="ARBA" id="ARBA00022475"/>
    </source>
</evidence>
<dbReference type="Gene3D" id="1.20.81.30">
    <property type="entry name" value="Type II secretion system (T2SS), domain F"/>
    <property type="match status" value="1"/>
</dbReference>
<dbReference type="Proteomes" id="UP000000417">
    <property type="component" value="Chromosome"/>
</dbReference>
<dbReference type="PANTHER" id="PTHR35007">
    <property type="entry name" value="INTEGRAL MEMBRANE PROTEIN-RELATED"/>
    <property type="match status" value="1"/>
</dbReference>
<keyword evidence="5 6" id="KW-0472">Membrane</keyword>
<keyword evidence="3 6" id="KW-0812">Transmembrane</keyword>
<dbReference type="eggNOG" id="COG4965">
    <property type="taxonomic scope" value="Bacteria"/>
</dbReference>
<accession>Q67SG1</accession>
<dbReference type="GO" id="GO:0005886">
    <property type="term" value="C:plasma membrane"/>
    <property type="evidence" value="ECO:0007669"/>
    <property type="project" value="UniProtKB-SubCell"/>
</dbReference>
<dbReference type="KEGG" id="sth:STH397"/>
<dbReference type="STRING" id="292459.STH397"/>
<feature type="domain" description="Type II secretion system protein GspF" evidence="7">
    <location>
        <begin position="97"/>
        <end position="227"/>
    </location>
</feature>
<evidence type="ECO:0000256" key="1">
    <source>
        <dbReference type="ARBA" id="ARBA00004651"/>
    </source>
</evidence>
<sequence>MRLLIGLLSAGAVFLALMPAGPRPEGVTLPGFLRPGPADRALRLVPVAAFALVLLLTGSWLTALISLPAGVLLLATVRDTLARREAQALRDQLQEALLSLATSLKAGQSLPRALQRCAVELSRLHPGGGGLIREIELTAREVELGTPVDEALLDLRARVPLEELAALVDALVTTRRRGGNIVEVMGNVAQMVADRLAVEREIQVLTAQKRTEAAILAMIPLGIYLVVRVTNPAYLAVFHATLWGQAALGLILLAVAGGYWMAQRIASIDM</sequence>
<dbReference type="PANTHER" id="PTHR35007:SF1">
    <property type="entry name" value="PILUS ASSEMBLY PROTEIN"/>
    <property type="match status" value="1"/>
</dbReference>
<dbReference type="HOGENOM" id="CLU_1030258_0_0_9"/>
<organism evidence="8 9">
    <name type="scientific">Symbiobacterium thermophilum (strain DSM 24528 / JCM 14929 / IAM 14863 / T)</name>
    <dbReference type="NCBI Taxonomy" id="292459"/>
    <lineage>
        <taxon>Bacteria</taxon>
        <taxon>Bacillati</taxon>
        <taxon>Bacillota</taxon>
        <taxon>Clostridia</taxon>
        <taxon>Eubacteriales</taxon>
        <taxon>Symbiobacteriaceae</taxon>
        <taxon>Symbiobacterium</taxon>
    </lineage>
</organism>
<dbReference type="Pfam" id="PF00482">
    <property type="entry name" value="T2SSF"/>
    <property type="match status" value="1"/>
</dbReference>
<proteinExistence type="predicted"/>
<name>Q67SG1_SYMTH</name>
<gene>
    <name evidence="8" type="ordered locus">STH397</name>
</gene>
<protein>
    <submittedName>
        <fullName evidence="8">Putative integral membrane protein</fullName>
    </submittedName>
</protein>